<dbReference type="Proteomes" id="UP000037460">
    <property type="component" value="Unassembled WGS sequence"/>
</dbReference>
<evidence type="ECO:0000256" key="1">
    <source>
        <dbReference type="SAM" id="Coils"/>
    </source>
</evidence>
<reference evidence="4" key="1">
    <citation type="journal article" date="2015" name="PLoS Genet.">
        <title>Genome Sequence and Transcriptome Analyses of Chrysochromulina tobin: Metabolic Tools for Enhanced Algal Fitness in the Prominent Order Prymnesiales (Haptophyceae).</title>
        <authorList>
            <person name="Hovde B.T."/>
            <person name="Deodato C.R."/>
            <person name="Hunsperger H.M."/>
            <person name="Ryken S.A."/>
            <person name="Yost W."/>
            <person name="Jha R.K."/>
            <person name="Patterson J."/>
            <person name="Monnat R.J. Jr."/>
            <person name="Barlow S.B."/>
            <person name="Starkenburg S.R."/>
            <person name="Cattolico R.A."/>
        </authorList>
    </citation>
    <scope>NUCLEOTIDE SEQUENCE</scope>
    <source>
        <strain evidence="4">CCMP291</strain>
    </source>
</reference>
<evidence type="ECO:0000313" key="3">
    <source>
        <dbReference type="EMBL" id="KOO27576.1"/>
    </source>
</evidence>
<feature type="region of interest" description="Disordered" evidence="2">
    <location>
        <begin position="363"/>
        <end position="385"/>
    </location>
</feature>
<comment type="caution">
    <text evidence="3">The sequence shown here is derived from an EMBL/GenBank/DDBJ whole genome shotgun (WGS) entry which is preliminary data.</text>
</comment>
<keyword evidence="1" id="KW-0175">Coiled coil</keyword>
<dbReference type="EMBL" id="JWZX01002698">
    <property type="protein sequence ID" value="KOO27576.1"/>
    <property type="molecule type" value="Genomic_DNA"/>
</dbReference>
<proteinExistence type="predicted"/>
<name>A0A0M0JLX7_9EUKA</name>
<dbReference type="OrthoDB" id="10662924at2759"/>
<protein>
    <submittedName>
        <fullName evidence="3">Uncharacterized protein</fullName>
    </submittedName>
</protein>
<feature type="compositionally biased region" description="Polar residues" evidence="2">
    <location>
        <begin position="481"/>
        <end position="496"/>
    </location>
</feature>
<feature type="region of interest" description="Disordered" evidence="2">
    <location>
        <begin position="464"/>
        <end position="525"/>
    </location>
</feature>
<accession>A0A0M0JLX7</accession>
<sequence>MKPGTALSDANNPTGSAAMAHFAEATGNVRQTHTGVNNSYGGRAPGLSQTKVQLSYGVYETRMPALNLQYHGYDDALECEHAFKAKVTIPEKWLTSPTPVSMLKAFFLKSYRKKFPDAPLSKLSDDAIQLAVKDQSMFVFSKEAVADDAIVSKTFYDRQDVWAMGTQDWADMEEKLKAYRRTIVRYLAHCHRSSTDSWELVTPVTSAKQLSPTNCYVVFTGWYKMQCVVVQPHLTIADLKVYLHEKNGSRMPLECIDIGVRSGDDVKIIDDALTLQRVYELSERPDADYMHGPGTYGEWEEREAQRKADEKEAVRLRELEQRAEAEIEANRDKRGPDGTYFRRHDTTSRVHAEWDNPEANLKTFSVDDQPHSRESAEKGDLSDVIGPQMPMYLRKTHKDKESKYAHLVTEDGSMPYLTREGAYAERPTITDTAEKAAPLRAALAAQSPTHTDSEDQHLIPVGLFGSAAPPAALGPRPKPHSNASSVPDTNASSVPDLTNGFCIEDVPEAPAPVTAPQGATASDGAQDGAQTLAGLEPELATTTLPPPPPPATPAVPSTTSLARPSFVGKTLVLGVGKRIQDEKHKIWVATVHDPYSFRGPEDRAAGGGPKESLGLQQNGAPKGWSAPAIGEASINQDENCCIM</sequence>
<organism evidence="3 4">
    <name type="scientific">Chrysochromulina tobinii</name>
    <dbReference type="NCBI Taxonomy" id="1460289"/>
    <lineage>
        <taxon>Eukaryota</taxon>
        <taxon>Haptista</taxon>
        <taxon>Haptophyta</taxon>
        <taxon>Prymnesiophyceae</taxon>
        <taxon>Prymnesiales</taxon>
        <taxon>Chrysochromulinaceae</taxon>
        <taxon>Chrysochromulina</taxon>
    </lineage>
</organism>
<gene>
    <name evidence="3" type="ORF">Ctob_007341</name>
</gene>
<feature type="coiled-coil region" evidence="1">
    <location>
        <begin position="306"/>
        <end position="333"/>
    </location>
</feature>
<dbReference type="AlphaFoldDB" id="A0A0M0JLX7"/>
<feature type="compositionally biased region" description="Pro residues" evidence="2">
    <location>
        <begin position="544"/>
        <end position="553"/>
    </location>
</feature>
<evidence type="ECO:0000256" key="2">
    <source>
        <dbReference type="SAM" id="MobiDB-lite"/>
    </source>
</evidence>
<feature type="compositionally biased region" description="Basic and acidic residues" evidence="2">
    <location>
        <begin position="368"/>
        <end position="381"/>
    </location>
</feature>
<keyword evidence="4" id="KW-1185">Reference proteome</keyword>
<evidence type="ECO:0000313" key="4">
    <source>
        <dbReference type="Proteomes" id="UP000037460"/>
    </source>
</evidence>
<feature type="region of interest" description="Disordered" evidence="2">
    <location>
        <begin position="539"/>
        <end position="561"/>
    </location>
</feature>